<evidence type="ECO:0000313" key="7">
    <source>
        <dbReference type="EMBL" id="KAH7233907.1"/>
    </source>
</evidence>
<dbReference type="GO" id="GO:0044843">
    <property type="term" value="P:cell cycle G1/S phase transition"/>
    <property type="evidence" value="ECO:0007669"/>
    <property type="project" value="UniProtKB-ARBA"/>
</dbReference>
<dbReference type="InterPro" id="IPR048258">
    <property type="entry name" value="Cyclins_cyclin-box"/>
</dbReference>
<dbReference type="GO" id="GO:0016538">
    <property type="term" value="F:cyclin-dependent protein serine/threonine kinase regulator activity"/>
    <property type="evidence" value="ECO:0007669"/>
    <property type="project" value="UniProtKB-ARBA"/>
</dbReference>
<keyword evidence="4" id="KW-0131">Cell cycle</keyword>
<accession>A0A9P9JQH1</accession>
<keyword evidence="3 5" id="KW-0195">Cyclin</keyword>
<feature type="domain" description="Cyclin-like" evidence="6">
    <location>
        <begin position="94"/>
        <end position="180"/>
    </location>
</feature>
<name>A0A9P9JQH1_FUSRE</name>
<dbReference type="SMART" id="SM00385">
    <property type="entry name" value="CYCLIN"/>
    <property type="match status" value="1"/>
</dbReference>
<dbReference type="EMBL" id="JAGMUX010000018">
    <property type="protein sequence ID" value="KAH7233907.1"/>
    <property type="molecule type" value="Genomic_DNA"/>
</dbReference>
<dbReference type="CDD" id="cd20537">
    <property type="entry name" value="CYCLIN_CCNO-like_rpt2"/>
    <property type="match status" value="1"/>
</dbReference>
<evidence type="ECO:0000256" key="2">
    <source>
        <dbReference type="ARBA" id="ARBA00022618"/>
    </source>
</evidence>
<dbReference type="Pfam" id="PF00134">
    <property type="entry name" value="Cyclin_N"/>
    <property type="match status" value="1"/>
</dbReference>
<evidence type="ECO:0000256" key="5">
    <source>
        <dbReference type="RuleBase" id="RU000383"/>
    </source>
</evidence>
<dbReference type="AlphaFoldDB" id="A0A9P9JQH1"/>
<dbReference type="Pfam" id="PF02984">
    <property type="entry name" value="Cyclin_C"/>
    <property type="match status" value="1"/>
</dbReference>
<evidence type="ECO:0000313" key="8">
    <source>
        <dbReference type="Proteomes" id="UP000720189"/>
    </source>
</evidence>
<comment type="caution">
    <text evidence="7">The sequence shown here is derived from an EMBL/GenBank/DDBJ whole genome shotgun (WGS) entry which is preliminary data.</text>
</comment>
<evidence type="ECO:0000256" key="4">
    <source>
        <dbReference type="ARBA" id="ARBA00023306"/>
    </source>
</evidence>
<organism evidence="7 8">
    <name type="scientific">Fusarium redolens</name>
    <dbReference type="NCBI Taxonomy" id="48865"/>
    <lineage>
        <taxon>Eukaryota</taxon>
        <taxon>Fungi</taxon>
        <taxon>Dikarya</taxon>
        <taxon>Ascomycota</taxon>
        <taxon>Pezizomycotina</taxon>
        <taxon>Sordariomycetes</taxon>
        <taxon>Hypocreomycetidae</taxon>
        <taxon>Hypocreales</taxon>
        <taxon>Nectriaceae</taxon>
        <taxon>Fusarium</taxon>
        <taxon>Fusarium redolens species complex</taxon>
    </lineage>
</organism>
<reference evidence="7" key="1">
    <citation type="journal article" date="2021" name="Nat. Commun.">
        <title>Genetic determinants of endophytism in the Arabidopsis root mycobiome.</title>
        <authorList>
            <person name="Mesny F."/>
            <person name="Miyauchi S."/>
            <person name="Thiergart T."/>
            <person name="Pickel B."/>
            <person name="Atanasova L."/>
            <person name="Karlsson M."/>
            <person name="Huettel B."/>
            <person name="Barry K.W."/>
            <person name="Haridas S."/>
            <person name="Chen C."/>
            <person name="Bauer D."/>
            <person name="Andreopoulos W."/>
            <person name="Pangilinan J."/>
            <person name="LaButti K."/>
            <person name="Riley R."/>
            <person name="Lipzen A."/>
            <person name="Clum A."/>
            <person name="Drula E."/>
            <person name="Henrissat B."/>
            <person name="Kohler A."/>
            <person name="Grigoriev I.V."/>
            <person name="Martin F.M."/>
            <person name="Hacquard S."/>
        </authorList>
    </citation>
    <scope>NUCLEOTIDE SEQUENCE</scope>
    <source>
        <strain evidence="7">MPI-CAGE-AT-0023</strain>
    </source>
</reference>
<dbReference type="InterPro" id="IPR006671">
    <property type="entry name" value="Cyclin_N"/>
</dbReference>
<dbReference type="InterPro" id="IPR004367">
    <property type="entry name" value="Cyclin_C-dom"/>
</dbReference>
<dbReference type="GO" id="GO:0051301">
    <property type="term" value="P:cell division"/>
    <property type="evidence" value="ECO:0007669"/>
    <property type="project" value="UniProtKB-KW"/>
</dbReference>
<dbReference type="InterPro" id="IPR039361">
    <property type="entry name" value="Cyclin"/>
</dbReference>
<evidence type="ECO:0000259" key="6">
    <source>
        <dbReference type="SMART" id="SM00385"/>
    </source>
</evidence>
<dbReference type="CDD" id="cd20559">
    <property type="entry name" value="CYCLIN_ScCLN_like"/>
    <property type="match status" value="1"/>
</dbReference>
<gene>
    <name evidence="7" type="ORF">BKA55DRAFT_709983</name>
</gene>
<dbReference type="InterPro" id="IPR036915">
    <property type="entry name" value="Cyclin-like_sf"/>
</dbReference>
<dbReference type="GO" id="GO:0051726">
    <property type="term" value="P:regulation of cell cycle"/>
    <property type="evidence" value="ECO:0007669"/>
    <property type="project" value="UniProtKB-ARBA"/>
</dbReference>
<dbReference type="FunFam" id="1.10.472.10:FF:000010">
    <property type="entry name" value="G1/S-specific cyclin Cln1"/>
    <property type="match status" value="1"/>
</dbReference>
<sequence length="369" mass="42217">MLYSQLDGSYFVEFDDHQHRITAQEVAQMMSRQRQELIGDELSRLAGDEYLEDIMQHMRQMEACCNIDAHHIASASLIDEQPEIDWFKRPYLINFLVEAHAAFDLLPETLFLTVNLIDRYCTKRILLEKYYQLAGCAALLIAAKYGDEKGRIPQIHRLEDICCGLYDAGLFTQMEWHVLETLDWVIGHPTVDFFSQLIVLEEGDDQVVTHMAAYLCEIALYHRDFVSTRPTVMARSSLDLARVILGRAEVKNEEDWDRMENATWIALLRHCQSPSPTLVRKYSTAGYSGVSQRLARFTAEQNAIAHRATGPATPRAKTINKYMGNIYSTSQKGYNVLHVHDYPTPPITPYSNCWMGSQSLPRDAQTSTQ</sequence>
<comment type="similarity">
    <text evidence="1 5">Belongs to the cyclin family.</text>
</comment>
<protein>
    <submittedName>
        <fullName evidence="7">Cyclin-like protein</fullName>
    </submittedName>
</protein>
<keyword evidence="2" id="KW-0132">Cell division</keyword>
<dbReference type="OrthoDB" id="5590282at2759"/>
<dbReference type="SUPFAM" id="SSF47954">
    <property type="entry name" value="Cyclin-like"/>
    <property type="match status" value="2"/>
</dbReference>
<dbReference type="PROSITE" id="PS00292">
    <property type="entry name" value="CYCLINS"/>
    <property type="match status" value="1"/>
</dbReference>
<dbReference type="Proteomes" id="UP000720189">
    <property type="component" value="Unassembled WGS sequence"/>
</dbReference>
<evidence type="ECO:0000256" key="1">
    <source>
        <dbReference type="ARBA" id="ARBA00008742"/>
    </source>
</evidence>
<dbReference type="PANTHER" id="PTHR10177">
    <property type="entry name" value="CYCLINS"/>
    <property type="match status" value="1"/>
</dbReference>
<dbReference type="GeneID" id="70230722"/>
<dbReference type="RefSeq" id="XP_046044252.1">
    <property type="nucleotide sequence ID" value="XM_046200768.1"/>
</dbReference>
<proteinExistence type="inferred from homology"/>
<dbReference type="Gene3D" id="1.10.472.10">
    <property type="entry name" value="Cyclin-like"/>
    <property type="match status" value="2"/>
</dbReference>
<keyword evidence="8" id="KW-1185">Reference proteome</keyword>
<dbReference type="InterPro" id="IPR013763">
    <property type="entry name" value="Cyclin-like_dom"/>
</dbReference>
<evidence type="ECO:0000256" key="3">
    <source>
        <dbReference type="ARBA" id="ARBA00023127"/>
    </source>
</evidence>